<evidence type="ECO:0000256" key="11">
    <source>
        <dbReference type="ARBA" id="ARBA00022840"/>
    </source>
</evidence>
<dbReference type="SUPFAM" id="SSF47384">
    <property type="entry name" value="Homodimeric domain of signal transducing histidine kinase"/>
    <property type="match status" value="1"/>
</dbReference>
<dbReference type="CDD" id="cd17546">
    <property type="entry name" value="REC_hyHK_CKI1_RcsC-like"/>
    <property type="match status" value="1"/>
</dbReference>
<dbReference type="PANTHER" id="PTHR43047:SF71">
    <property type="entry name" value="HISTIDINE KINASE CONTAINING CHEY-HOMOLOGOUS RECEIVER DOMAIN-RELATED"/>
    <property type="match status" value="1"/>
</dbReference>
<dbReference type="GO" id="GO:0005886">
    <property type="term" value="C:plasma membrane"/>
    <property type="evidence" value="ECO:0007669"/>
    <property type="project" value="UniProtKB-SubCell"/>
</dbReference>
<dbReference type="Pfam" id="PF00072">
    <property type="entry name" value="Response_reg"/>
    <property type="match status" value="1"/>
</dbReference>
<dbReference type="CDD" id="cd00082">
    <property type="entry name" value="HisKA"/>
    <property type="match status" value="1"/>
</dbReference>
<keyword evidence="6 19" id="KW-0597">Phosphoprotein</keyword>
<feature type="modified residue" description="4-aspartylphosphate" evidence="19">
    <location>
        <position position="802"/>
    </location>
</feature>
<keyword evidence="13" id="KW-0902">Two-component regulatory system</keyword>
<keyword evidence="15 21" id="KW-0472">Membrane</keyword>
<dbReference type="Pfam" id="PF00512">
    <property type="entry name" value="HisKA"/>
    <property type="match status" value="1"/>
</dbReference>
<keyword evidence="26" id="KW-1185">Reference proteome</keyword>
<dbReference type="Pfam" id="PF02518">
    <property type="entry name" value="HATPase_c"/>
    <property type="match status" value="1"/>
</dbReference>
<dbReference type="Gene3D" id="3.30.565.10">
    <property type="entry name" value="Histidine kinase-like ATPase, C-terminal domain"/>
    <property type="match status" value="1"/>
</dbReference>
<evidence type="ECO:0000259" key="22">
    <source>
        <dbReference type="PROSITE" id="PS50109"/>
    </source>
</evidence>
<evidence type="ECO:0000313" key="26">
    <source>
        <dbReference type="Proteomes" id="UP000216020"/>
    </source>
</evidence>
<evidence type="ECO:0000256" key="6">
    <source>
        <dbReference type="ARBA" id="ARBA00022553"/>
    </source>
</evidence>
<organism evidence="25 26">
    <name type="scientific">Bordetella genomosp. 10</name>
    <dbReference type="NCBI Taxonomy" id="1416804"/>
    <lineage>
        <taxon>Bacteria</taxon>
        <taxon>Pseudomonadati</taxon>
        <taxon>Pseudomonadota</taxon>
        <taxon>Betaproteobacteria</taxon>
        <taxon>Burkholderiales</taxon>
        <taxon>Alcaligenaceae</taxon>
        <taxon>Bordetella</taxon>
    </lineage>
</organism>
<evidence type="ECO:0000256" key="16">
    <source>
        <dbReference type="ARBA" id="ARBA00058004"/>
    </source>
</evidence>
<evidence type="ECO:0000256" key="14">
    <source>
        <dbReference type="ARBA" id="ARBA00023026"/>
    </source>
</evidence>
<keyword evidence="11" id="KW-0547">Nucleotide-binding</keyword>
<evidence type="ECO:0000313" key="25">
    <source>
        <dbReference type="EMBL" id="OZI34508.1"/>
    </source>
</evidence>
<dbReference type="InterPro" id="IPR036890">
    <property type="entry name" value="HATPase_C_sf"/>
</dbReference>
<evidence type="ECO:0000256" key="9">
    <source>
        <dbReference type="ARBA" id="ARBA00022729"/>
    </source>
</evidence>
<comment type="subcellular location">
    <subcellularLocation>
        <location evidence="2">Cell inner membrane</location>
        <topology evidence="2">Multi-pass membrane protein</topology>
    </subcellularLocation>
</comment>
<sequence length="1072" mass="111747">MRCAIPTTPRTTTTPSARASCATAGWRTTWSCCTPAMPGASACRPARSSACRSRAPCCSSRRTCSWTRRRPRSTAIWKASCTRRWCGNCRRPPSSAWRIAMRWRASIRMNCAWGRGPAWAIRREWRTPWRERNGKGRRVGGAARGAGKERRRGLPLLSYVIQNKHDVRQKKNPGAARQRLLNSIAASPTPMPMNLPGPKRKRLPLILVLVRLGVCLRICLFACFTACLGLSVHASMAHASADRGEIVTVAARGGEASLLARNDAMAAPAAHEAAAVPAPNAAVPVPVMNGPGPLRDQAIPVAVFWREIFPAMLLVLAFAVVLSLAYVQLRREVARRRAAELRLEAARDLADSASLAKASFFATMSHEIRTPLSGIIGMLDLLRRGAMDDDQRQMMAAVDTAANALLQILDDVLDFSKAEANRMSLESVPVDLRAMVHSVVMVIGEPARRRGVRTMLRVDPNVGSEVRGDPLRIRQILSNLMSNAAKFTHQGQVTLAVSVDRSGAGEQWLRFSVSDTGIGIPHAKLAQVMAPYRQADGATSRRYGGTGLGLSVCSRLAALMGGAITLNSMPGRGTTATFTCRFAVTAGPPAPAVALELDIDSIANRVDRPPRRHQVVAARAGAGARAHAGPGTLGQGTLGQGMPGQATPRPGLALAAPVRGGEPGAGADNAEAGAARSTGMALSAGVAPSAGAKSSTGAASFNDAVSSVNATSSAGAASSADATASAGVASSTGTMPSVGAASATGVAAGGVPRILVVDDHAINREVVRRQLVALGYACDVKEDAPSALAALRHGGYALLLTDCQMPPMNGGELARAWRDIEASRGAKQRMPIVAMTATAERALPAAAICEAIDACLYKPVKLDALREMLTEWVPAPVGLSGAAPASNASNSSDASNVSNVSGASGASSGPGGSGVAGGSNTEASGASSAPGSSATSGAGGAASAAGAAPLQGLDLDGLRAQFGDALAARRFALQSLQLLRDDLAQARGPLCAQFYGQVARWLHRSVGALSMLGHWPVVADCTQLEKAMEQAIAEPDKAADRAELLSRLAAVLRDFEDTLREIERELHTRTPA</sequence>
<dbReference type="SMART" id="SM00388">
    <property type="entry name" value="HisKA"/>
    <property type="match status" value="1"/>
</dbReference>
<dbReference type="Proteomes" id="UP000216020">
    <property type="component" value="Unassembled WGS sequence"/>
</dbReference>
<keyword evidence="10" id="KW-0418">Kinase</keyword>
<keyword evidence="7" id="KW-0808">Transferase</keyword>
<evidence type="ECO:0000256" key="20">
    <source>
        <dbReference type="SAM" id="MobiDB-lite"/>
    </source>
</evidence>
<evidence type="ECO:0000256" key="10">
    <source>
        <dbReference type="ARBA" id="ARBA00022777"/>
    </source>
</evidence>
<evidence type="ECO:0000259" key="24">
    <source>
        <dbReference type="PROSITE" id="PS50894"/>
    </source>
</evidence>
<feature type="compositionally biased region" description="Gly residues" evidence="20">
    <location>
        <begin position="908"/>
        <end position="917"/>
    </location>
</feature>
<dbReference type="GO" id="GO:0009927">
    <property type="term" value="F:histidine phosphotransfer kinase activity"/>
    <property type="evidence" value="ECO:0007669"/>
    <property type="project" value="TreeGrafter"/>
</dbReference>
<evidence type="ECO:0000256" key="8">
    <source>
        <dbReference type="ARBA" id="ARBA00022692"/>
    </source>
</evidence>
<evidence type="ECO:0000256" key="7">
    <source>
        <dbReference type="ARBA" id="ARBA00022679"/>
    </source>
</evidence>
<keyword evidence="14" id="KW-0843">Virulence</keyword>
<evidence type="ECO:0000259" key="23">
    <source>
        <dbReference type="PROSITE" id="PS50110"/>
    </source>
</evidence>
<comment type="function">
    <text evidence="16">Member of the two-component regulatory system BvgS/BvgA. Phosphorylates BvgA via a four-step phosphorelay in response to environmental signals.</text>
</comment>
<dbReference type="EC" id="2.7.13.3" evidence="3"/>
<dbReference type="InterPro" id="IPR008207">
    <property type="entry name" value="Sig_transdc_His_kin_Hpt_dom"/>
</dbReference>
<feature type="region of interest" description="Disordered" evidence="20">
    <location>
        <begin position="619"/>
        <end position="670"/>
    </location>
</feature>
<feature type="domain" description="HPt" evidence="24">
    <location>
        <begin position="964"/>
        <end position="1062"/>
    </location>
</feature>
<evidence type="ECO:0000256" key="18">
    <source>
        <dbReference type="PROSITE-ProRule" id="PRU00110"/>
    </source>
</evidence>
<dbReference type="InterPro" id="IPR036097">
    <property type="entry name" value="HisK_dim/P_sf"/>
</dbReference>
<evidence type="ECO:0000256" key="12">
    <source>
        <dbReference type="ARBA" id="ARBA00022989"/>
    </source>
</evidence>
<dbReference type="PRINTS" id="PR00344">
    <property type="entry name" value="BCTRLSENSOR"/>
</dbReference>
<dbReference type="InterPro" id="IPR036641">
    <property type="entry name" value="HPT_dom_sf"/>
</dbReference>
<evidence type="ECO:0000256" key="1">
    <source>
        <dbReference type="ARBA" id="ARBA00000085"/>
    </source>
</evidence>
<dbReference type="AlphaFoldDB" id="A0A261SAT0"/>
<evidence type="ECO:0000256" key="21">
    <source>
        <dbReference type="SAM" id="Phobius"/>
    </source>
</evidence>
<dbReference type="InterPro" id="IPR004358">
    <property type="entry name" value="Sig_transdc_His_kin-like_C"/>
</dbReference>
<keyword evidence="11" id="KW-0067">ATP-binding</keyword>
<dbReference type="SUPFAM" id="SSF47226">
    <property type="entry name" value="Histidine-containing phosphotransfer domain, HPT domain"/>
    <property type="match status" value="1"/>
</dbReference>
<keyword evidence="12 21" id="KW-1133">Transmembrane helix</keyword>
<feature type="compositionally biased region" description="Low complexity" evidence="20">
    <location>
        <begin position="881"/>
        <end position="907"/>
    </location>
</feature>
<protein>
    <recommendedName>
        <fullName evidence="17">Virulence sensor protein BvgS</fullName>
        <ecNumber evidence="3">2.7.13.3</ecNumber>
    </recommendedName>
</protein>
<name>A0A261SAT0_9BORD</name>
<evidence type="ECO:0000256" key="2">
    <source>
        <dbReference type="ARBA" id="ARBA00004429"/>
    </source>
</evidence>
<gene>
    <name evidence="25" type="ORF">CAL29_13450</name>
</gene>
<dbReference type="SUPFAM" id="SSF52172">
    <property type="entry name" value="CheY-like"/>
    <property type="match status" value="1"/>
</dbReference>
<dbReference type="InterPro" id="IPR003594">
    <property type="entry name" value="HATPase_dom"/>
</dbReference>
<dbReference type="CDD" id="cd16922">
    <property type="entry name" value="HATPase_EvgS-ArcB-TorS-like"/>
    <property type="match status" value="1"/>
</dbReference>
<dbReference type="FunFam" id="3.30.565.10:FF:000010">
    <property type="entry name" value="Sensor histidine kinase RcsC"/>
    <property type="match status" value="1"/>
</dbReference>
<evidence type="ECO:0000256" key="13">
    <source>
        <dbReference type="ARBA" id="ARBA00023012"/>
    </source>
</evidence>
<dbReference type="PANTHER" id="PTHR43047">
    <property type="entry name" value="TWO-COMPONENT HISTIDINE PROTEIN KINASE"/>
    <property type="match status" value="1"/>
</dbReference>
<feature type="domain" description="Histidine kinase" evidence="22">
    <location>
        <begin position="363"/>
        <end position="584"/>
    </location>
</feature>
<feature type="region of interest" description="Disordered" evidence="20">
    <location>
        <begin position="881"/>
        <end position="941"/>
    </location>
</feature>
<evidence type="ECO:0000256" key="4">
    <source>
        <dbReference type="ARBA" id="ARBA00022475"/>
    </source>
</evidence>
<comment type="catalytic activity">
    <reaction evidence="1">
        <text>ATP + protein L-histidine = ADP + protein N-phospho-L-histidine.</text>
        <dbReference type="EC" id="2.7.13.3"/>
    </reaction>
</comment>
<feature type="compositionally biased region" description="Gly residues" evidence="20">
    <location>
        <begin position="631"/>
        <end position="642"/>
    </location>
</feature>
<dbReference type="PROSITE" id="PS50109">
    <property type="entry name" value="HIS_KIN"/>
    <property type="match status" value="1"/>
</dbReference>
<reference evidence="26" key="1">
    <citation type="submission" date="2017-05" db="EMBL/GenBank/DDBJ databases">
        <title>Complete and WGS of Bordetella genogroups.</title>
        <authorList>
            <person name="Spilker T."/>
            <person name="Lipuma J."/>
        </authorList>
    </citation>
    <scope>NUCLEOTIDE SEQUENCE [LARGE SCALE GENOMIC DNA]</scope>
    <source>
        <strain evidence="26">AU16122</strain>
    </source>
</reference>
<feature type="domain" description="Response regulatory" evidence="23">
    <location>
        <begin position="753"/>
        <end position="873"/>
    </location>
</feature>
<dbReference type="SUPFAM" id="SSF55874">
    <property type="entry name" value="ATPase domain of HSP90 chaperone/DNA topoisomerase II/histidine kinase"/>
    <property type="match status" value="1"/>
</dbReference>
<dbReference type="Gene3D" id="3.40.50.2300">
    <property type="match status" value="1"/>
</dbReference>
<comment type="caution">
    <text evidence="25">The sequence shown here is derived from an EMBL/GenBank/DDBJ whole genome shotgun (WGS) entry which is preliminary data.</text>
</comment>
<evidence type="ECO:0000256" key="15">
    <source>
        <dbReference type="ARBA" id="ARBA00023136"/>
    </source>
</evidence>
<feature type="transmembrane region" description="Helical" evidence="21">
    <location>
        <begin position="203"/>
        <end position="232"/>
    </location>
</feature>
<feature type="transmembrane region" description="Helical" evidence="21">
    <location>
        <begin position="308"/>
        <end position="327"/>
    </location>
</feature>
<accession>A0A261SAT0</accession>
<dbReference type="PROSITE" id="PS50110">
    <property type="entry name" value="RESPONSE_REGULATORY"/>
    <property type="match status" value="1"/>
</dbReference>
<keyword evidence="8 21" id="KW-0812">Transmembrane</keyword>
<evidence type="ECO:0000256" key="5">
    <source>
        <dbReference type="ARBA" id="ARBA00022519"/>
    </source>
</evidence>
<feature type="compositionally biased region" description="Low complexity" evidence="20">
    <location>
        <begin position="619"/>
        <end position="630"/>
    </location>
</feature>
<evidence type="ECO:0000256" key="19">
    <source>
        <dbReference type="PROSITE-ProRule" id="PRU00169"/>
    </source>
</evidence>
<keyword evidence="9" id="KW-0732">Signal</keyword>
<evidence type="ECO:0000256" key="17">
    <source>
        <dbReference type="ARBA" id="ARBA00070152"/>
    </source>
</evidence>
<dbReference type="EMBL" id="NEVM01000002">
    <property type="protein sequence ID" value="OZI34508.1"/>
    <property type="molecule type" value="Genomic_DNA"/>
</dbReference>
<dbReference type="InterPro" id="IPR005467">
    <property type="entry name" value="His_kinase_dom"/>
</dbReference>
<dbReference type="InterPro" id="IPR001789">
    <property type="entry name" value="Sig_transdc_resp-reg_receiver"/>
</dbReference>
<dbReference type="InterPro" id="IPR011006">
    <property type="entry name" value="CheY-like_superfamily"/>
</dbReference>
<proteinExistence type="predicted"/>
<dbReference type="SMART" id="SM00387">
    <property type="entry name" value="HATPase_c"/>
    <property type="match status" value="1"/>
</dbReference>
<dbReference type="PROSITE" id="PS50894">
    <property type="entry name" value="HPT"/>
    <property type="match status" value="1"/>
</dbReference>
<feature type="modified residue" description="Phosphohistidine" evidence="18">
    <location>
        <position position="1003"/>
    </location>
</feature>
<dbReference type="GO" id="GO:0000155">
    <property type="term" value="F:phosphorelay sensor kinase activity"/>
    <property type="evidence" value="ECO:0007669"/>
    <property type="project" value="InterPro"/>
</dbReference>
<dbReference type="SMART" id="SM00448">
    <property type="entry name" value="REC"/>
    <property type="match status" value="1"/>
</dbReference>
<dbReference type="InterPro" id="IPR003661">
    <property type="entry name" value="HisK_dim/P_dom"/>
</dbReference>
<feature type="compositionally biased region" description="Low complexity" evidence="20">
    <location>
        <begin position="918"/>
        <end position="941"/>
    </location>
</feature>
<keyword evidence="4" id="KW-1003">Cell membrane</keyword>
<evidence type="ECO:0000256" key="3">
    <source>
        <dbReference type="ARBA" id="ARBA00012438"/>
    </source>
</evidence>
<dbReference type="Gene3D" id="1.10.287.130">
    <property type="match status" value="1"/>
</dbReference>
<keyword evidence="5" id="KW-0997">Cell inner membrane</keyword>